<dbReference type="InterPro" id="IPR011047">
    <property type="entry name" value="Quinoprotein_ADH-like_sf"/>
</dbReference>
<dbReference type="EMBL" id="JAODAN010000003">
    <property type="protein sequence ID" value="KAK1925245.1"/>
    <property type="molecule type" value="Genomic_DNA"/>
</dbReference>
<dbReference type="Pfam" id="PF14269">
    <property type="entry name" value="Arylsulfotran_2"/>
    <property type="match status" value="1"/>
</dbReference>
<keyword evidence="2" id="KW-1185">Reference proteome</keyword>
<dbReference type="PANTHER" id="PTHR35340">
    <property type="entry name" value="PQQ ENZYME REPEAT PROTEIN-RELATED"/>
    <property type="match status" value="1"/>
</dbReference>
<dbReference type="SUPFAM" id="SSF50998">
    <property type="entry name" value="Quinoprotein alcohol dehydrogenase-like"/>
    <property type="match status" value="1"/>
</dbReference>
<dbReference type="InterPro" id="IPR053143">
    <property type="entry name" value="Arylsulfate_ST"/>
</dbReference>
<comment type="caution">
    <text evidence="1">The sequence shown here is derived from an EMBL/GenBank/DDBJ whole genome shotgun (WGS) entry which is preliminary data.</text>
</comment>
<name>A0AAD9FS70_PAPLA</name>
<proteinExistence type="predicted"/>
<accession>A0AAD9FS70</accession>
<evidence type="ECO:0000313" key="1">
    <source>
        <dbReference type="EMBL" id="KAK1925245.1"/>
    </source>
</evidence>
<dbReference type="InterPro" id="IPR039535">
    <property type="entry name" value="ASST-like"/>
</dbReference>
<reference evidence="1" key="1">
    <citation type="submission" date="2023-02" db="EMBL/GenBank/DDBJ databases">
        <title>Identification and recombinant expression of a fungal hydrolase from Papiliotrema laurentii that hydrolyzes apple cutin and clears colloidal polyester polyurethane.</title>
        <authorList>
            <consortium name="DOE Joint Genome Institute"/>
            <person name="Roman V.A."/>
            <person name="Bojanowski C."/>
            <person name="Crable B.R."/>
            <person name="Wagner D.N."/>
            <person name="Hung C.S."/>
            <person name="Nadeau L.J."/>
            <person name="Schratz L."/>
            <person name="Haridas S."/>
            <person name="Pangilinan J."/>
            <person name="Lipzen A."/>
            <person name="Na H."/>
            <person name="Yan M."/>
            <person name="Ng V."/>
            <person name="Grigoriev I.V."/>
            <person name="Spatafora J.W."/>
            <person name="Barlow D."/>
            <person name="Biffinger J."/>
            <person name="Kelley-Loughnane N."/>
            <person name="Varaljay V.A."/>
            <person name="Crookes-Goodson W.J."/>
        </authorList>
    </citation>
    <scope>NUCLEOTIDE SEQUENCE</scope>
    <source>
        <strain evidence="1">5307AH</strain>
    </source>
</reference>
<evidence type="ECO:0000313" key="2">
    <source>
        <dbReference type="Proteomes" id="UP001182556"/>
    </source>
</evidence>
<dbReference type="AlphaFoldDB" id="A0AAD9FS70"/>
<dbReference type="PANTHER" id="PTHR35340:SF5">
    <property type="entry name" value="ASST-DOMAIN-CONTAINING PROTEIN"/>
    <property type="match status" value="1"/>
</dbReference>
<gene>
    <name evidence="1" type="ORF">DB88DRAFT_185580</name>
</gene>
<organism evidence="1 2">
    <name type="scientific">Papiliotrema laurentii</name>
    <name type="common">Cryptococcus laurentii</name>
    <dbReference type="NCBI Taxonomy" id="5418"/>
    <lineage>
        <taxon>Eukaryota</taxon>
        <taxon>Fungi</taxon>
        <taxon>Dikarya</taxon>
        <taxon>Basidiomycota</taxon>
        <taxon>Agaricomycotina</taxon>
        <taxon>Tremellomycetes</taxon>
        <taxon>Tremellales</taxon>
        <taxon>Rhynchogastremaceae</taxon>
        <taxon>Papiliotrema</taxon>
    </lineage>
</organism>
<evidence type="ECO:0008006" key="3">
    <source>
        <dbReference type="Google" id="ProtNLM"/>
    </source>
</evidence>
<protein>
    <recommendedName>
        <fullName evidence="3">PQQ enzyme repeat protein</fullName>
    </recommendedName>
</protein>
<sequence>MDQNIIRRRGVSTRGLDPALALDGYTLIAPLTSKNVYIIDNEGNVVHHWDLPYRVGRYASILPNGNLAVGMKDPDAPAPFPFFNKYGGGIYQEISPAGQAVHEHRDPLGHHDCYFFGGGHYLYAGLQALTDAQAAALPGGVSGTEAPDGKVYSDTIREVKDGQVVWEWKVADKLDPRRFPLQSAYPREHWPLINAIWPLNDGNILASLRSVSAVIIIEKSTGDIIWHLDASVVAQQHCANELPNGNILIFDNGAFRHRESYQFSRAIEVDRVSKKIVWEWTAPNNRESFYTPFMGSAQRLPNGNTLLCESAFGRLLEVTQDGTQCWEYVCPWFAQYPEQAARGFFPAESNALFRAYKYAKEQIPWL</sequence>
<dbReference type="Proteomes" id="UP001182556">
    <property type="component" value="Unassembled WGS sequence"/>
</dbReference>